<evidence type="ECO:0000256" key="6">
    <source>
        <dbReference type="ARBA" id="ARBA00022723"/>
    </source>
</evidence>
<dbReference type="InterPro" id="IPR030846">
    <property type="entry name" value="DnaG_bac"/>
</dbReference>
<feature type="domain" description="Toprim" evidence="14">
    <location>
        <begin position="255"/>
        <end position="338"/>
    </location>
</feature>
<organism evidence="15 16">
    <name type="scientific">Metamycoplasma gateae</name>
    <dbReference type="NCBI Taxonomy" id="35769"/>
    <lineage>
        <taxon>Bacteria</taxon>
        <taxon>Bacillati</taxon>
        <taxon>Mycoplasmatota</taxon>
        <taxon>Mycoplasmoidales</taxon>
        <taxon>Metamycoplasmataceae</taxon>
        <taxon>Metamycoplasma</taxon>
    </lineage>
</organism>
<dbReference type="PROSITE" id="PS50880">
    <property type="entry name" value="TOPRIM"/>
    <property type="match status" value="1"/>
</dbReference>
<dbReference type="InterPro" id="IPR002694">
    <property type="entry name" value="Znf_CHC2"/>
</dbReference>
<evidence type="ECO:0000313" key="15">
    <source>
        <dbReference type="EMBL" id="WVN21542.1"/>
    </source>
</evidence>
<dbReference type="Pfam" id="PF13662">
    <property type="entry name" value="Toprim_4"/>
    <property type="match status" value="1"/>
</dbReference>
<evidence type="ECO:0000256" key="3">
    <source>
        <dbReference type="ARBA" id="ARBA00022679"/>
    </source>
</evidence>
<comment type="domain">
    <text evidence="12">Contains an N-terminal zinc-binding domain, a central core domain that contains the primase activity, and a C-terminal DnaB-binding domain.</text>
</comment>
<keyword evidence="10 12" id="KW-0238">DNA-binding</keyword>
<keyword evidence="8 12" id="KW-0862">Zinc</keyword>
<dbReference type="InterPro" id="IPR037068">
    <property type="entry name" value="DNA_primase_core_N_sf"/>
</dbReference>
<dbReference type="Gene3D" id="3.90.580.10">
    <property type="entry name" value="Zinc finger, CHC2-type domain"/>
    <property type="match status" value="1"/>
</dbReference>
<keyword evidence="9" id="KW-0460">Magnesium</keyword>
<dbReference type="EC" id="2.7.7.101" evidence="12"/>
<dbReference type="InterPro" id="IPR006171">
    <property type="entry name" value="TOPRIM_dom"/>
</dbReference>
<keyword evidence="3 12" id="KW-0808">Transferase</keyword>
<dbReference type="SMART" id="SM00493">
    <property type="entry name" value="TOPRIM"/>
    <property type="match status" value="1"/>
</dbReference>
<feature type="zinc finger region" description="CHC2-type" evidence="12">
    <location>
        <begin position="39"/>
        <end position="63"/>
    </location>
</feature>
<dbReference type="InterPro" id="IPR050219">
    <property type="entry name" value="DnaG_primase"/>
</dbReference>
<dbReference type="SUPFAM" id="SSF57783">
    <property type="entry name" value="Zinc beta-ribbon"/>
    <property type="match status" value="1"/>
</dbReference>
<keyword evidence="1 12" id="KW-0240">DNA-directed RNA polymerase</keyword>
<proteinExistence type="inferred from homology"/>
<sequence length="645" mass="75658">MIKDNLNVWEFVISKNDIVSIIGEYVSLTKQGKNYKACCPFHGEKTPSFVVSQDKGIFKCFGCGKSGNVIKFIELKENINSIEALKFLANKQNLDLNQFSHFFDKNKVSDEQLRILEINNEANNFFRYQLLFEKTEQLKNYLKSRGIDDSLIKEFQIGFASNQKSIFNSLIEKQFNLFEISNSSLVTGQNNKNFFNDRLMFPIHNSNGDVVAFSGRDITNNQIPKYLNSSETIVFKKNKVMFNYFHAKNEIIEKNEVYLVEGQFDCIALFKAGIKNCVAIMGTSLSVDHIKEFQNKTINLFFDNDRAGINATFKNLKIILYYSKKYNLKVNFVENKINKDPDEIYQIDQGKTLNDLCKNKINIVDFIFRILNDISLNQKNSINKNEKYKLIFEYIYHLENSLILMLKEKAINNNIITADLFDYYIKNTNDIFASDLSFKSKILNEDKSQNKNRFENIVNNNEEELNNFYLDNLEKNNQNLLKLNKKTLKSKKNNQIEDEISPNYVFLKDILILCLSQSVFLNQWKNKIFHQLELKDKKQKIIRKIISYIVNKKTLGIEINKQNLRNLLEQDILFLKNSNKESLRIEYQSYLDFLDEILEKNISEKLSNSTYEFIYERIDEFVDQIHKLNKGKKILTLNKGEKYGK</sequence>
<dbReference type="Pfam" id="PF08275">
    <property type="entry name" value="DNAG_N"/>
    <property type="match status" value="1"/>
</dbReference>
<comment type="function">
    <text evidence="12">RNA polymerase that catalyzes the synthesis of short RNA molecules used as primers for DNA polymerase during DNA replication.</text>
</comment>
<evidence type="ECO:0000256" key="10">
    <source>
        <dbReference type="ARBA" id="ARBA00023125"/>
    </source>
</evidence>
<evidence type="ECO:0000256" key="9">
    <source>
        <dbReference type="ARBA" id="ARBA00022842"/>
    </source>
</evidence>
<dbReference type="Proteomes" id="UP001431935">
    <property type="component" value="Chromosome"/>
</dbReference>
<dbReference type="InterPro" id="IPR034151">
    <property type="entry name" value="TOPRIM_DnaG_bac"/>
</dbReference>
<evidence type="ECO:0000256" key="13">
    <source>
        <dbReference type="SAM" id="Coils"/>
    </source>
</evidence>
<keyword evidence="6 12" id="KW-0479">Metal-binding</keyword>
<dbReference type="NCBIfam" id="TIGR01391">
    <property type="entry name" value="dnaG"/>
    <property type="match status" value="1"/>
</dbReference>
<dbReference type="SUPFAM" id="SSF56731">
    <property type="entry name" value="DNA primase core"/>
    <property type="match status" value="1"/>
</dbReference>
<name>A0ABZ2AHF0_9BACT</name>
<dbReference type="EMBL" id="CP143578">
    <property type="protein sequence ID" value="WVN21542.1"/>
    <property type="molecule type" value="Genomic_DNA"/>
</dbReference>
<dbReference type="Pfam" id="PF01807">
    <property type="entry name" value="Zn_ribbon_DnaG"/>
    <property type="match status" value="1"/>
</dbReference>
<dbReference type="InterPro" id="IPR036977">
    <property type="entry name" value="DNA_primase_Znf_CHC2"/>
</dbReference>
<evidence type="ECO:0000256" key="5">
    <source>
        <dbReference type="ARBA" id="ARBA00022705"/>
    </source>
</evidence>
<dbReference type="RefSeq" id="WP_330463574.1">
    <property type="nucleotide sequence ID" value="NZ_CP143578.1"/>
</dbReference>
<keyword evidence="4 12" id="KW-0548">Nucleotidyltransferase</keyword>
<keyword evidence="13" id="KW-0175">Coiled coil</keyword>
<dbReference type="CDD" id="cd03364">
    <property type="entry name" value="TOPRIM_DnaG_primases"/>
    <property type="match status" value="1"/>
</dbReference>
<evidence type="ECO:0000256" key="11">
    <source>
        <dbReference type="ARBA" id="ARBA00023163"/>
    </source>
</evidence>
<evidence type="ECO:0000256" key="1">
    <source>
        <dbReference type="ARBA" id="ARBA00022478"/>
    </source>
</evidence>
<keyword evidence="11 12" id="KW-0804">Transcription</keyword>
<keyword evidence="16" id="KW-1185">Reference proteome</keyword>
<keyword evidence="7 12" id="KW-0863">Zinc-finger</keyword>
<comment type="subunit">
    <text evidence="12">Monomer. Interacts with DnaB.</text>
</comment>
<dbReference type="Gene3D" id="3.90.980.10">
    <property type="entry name" value="DNA primase, catalytic core, N-terminal domain"/>
    <property type="match status" value="1"/>
</dbReference>
<comment type="cofactor">
    <cofactor evidence="12">
        <name>Zn(2+)</name>
        <dbReference type="ChEBI" id="CHEBI:29105"/>
    </cofactor>
    <text evidence="12">Binds 1 zinc ion per monomer.</text>
</comment>
<accession>A0ABZ2AHF0</accession>
<comment type="similarity">
    <text evidence="12">Belongs to the DnaG primase family.</text>
</comment>
<dbReference type="SMART" id="SM00400">
    <property type="entry name" value="ZnF_CHCC"/>
    <property type="match status" value="1"/>
</dbReference>
<keyword evidence="5 12" id="KW-0235">DNA replication</keyword>
<keyword evidence="2 12" id="KW-0639">Primosome</keyword>
<evidence type="ECO:0000259" key="14">
    <source>
        <dbReference type="PROSITE" id="PS50880"/>
    </source>
</evidence>
<dbReference type="PANTHER" id="PTHR30313:SF2">
    <property type="entry name" value="DNA PRIMASE"/>
    <property type="match status" value="1"/>
</dbReference>
<gene>
    <name evidence="12 15" type="primary">dnaG</name>
    <name evidence="15" type="ORF">V2E26_00935</name>
</gene>
<protein>
    <recommendedName>
        <fullName evidence="12">DNA primase</fullName>
        <ecNumber evidence="12">2.7.7.101</ecNumber>
    </recommendedName>
</protein>
<evidence type="ECO:0000256" key="12">
    <source>
        <dbReference type="HAMAP-Rule" id="MF_00974"/>
    </source>
</evidence>
<comment type="catalytic activity">
    <reaction evidence="12">
        <text>ssDNA + n NTP = ssDNA/pppN(pN)n-1 hybrid + (n-1) diphosphate.</text>
        <dbReference type="EC" id="2.7.7.101"/>
    </reaction>
</comment>
<dbReference type="PANTHER" id="PTHR30313">
    <property type="entry name" value="DNA PRIMASE"/>
    <property type="match status" value="1"/>
</dbReference>
<reference evidence="15" key="1">
    <citation type="submission" date="2024-01" db="EMBL/GenBank/DDBJ databases">
        <title>Complete genome sequence of Mycoplasma gateae strain 3700.</title>
        <authorList>
            <person name="Spergser J."/>
        </authorList>
    </citation>
    <scope>NUCLEOTIDE SEQUENCE [LARGE SCALE GENOMIC DNA]</scope>
    <source>
        <strain evidence="15">3700</strain>
    </source>
</reference>
<dbReference type="InterPro" id="IPR013264">
    <property type="entry name" value="DNAG_N"/>
</dbReference>
<dbReference type="HAMAP" id="MF_00974">
    <property type="entry name" value="DNA_primase_DnaG"/>
    <property type="match status" value="1"/>
</dbReference>
<evidence type="ECO:0000256" key="7">
    <source>
        <dbReference type="ARBA" id="ARBA00022771"/>
    </source>
</evidence>
<evidence type="ECO:0000256" key="4">
    <source>
        <dbReference type="ARBA" id="ARBA00022695"/>
    </source>
</evidence>
<evidence type="ECO:0000256" key="8">
    <source>
        <dbReference type="ARBA" id="ARBA00022833"/>
    </source>
</evidence>
<evidence type="ECO:0000313" key="16">
    <source>
        <dbReference type="Proteomes" id="UP001431935"/>
    </source>
</evidence>
<feature type="coiled-coil region" evidence="13">
    <location>
        <begin position="444"/>
        <end position="490"/>
    </location>
</feature>
<dbReference type="InterPro" id="IPR006295">
    <property type="entry name" value="DNA_primase_DnaG"/>
</dbReference>
<evidence type="ECO:0000256" key="2">
    <source>
        <dbReference type="ARBA" id="ARBA00022515"/>
    </source>
</evidence>
<dbReference type="Gene3D" id="3.40.1360.10">
    <property type="match status" value="1"/>
</dbReference>